<feature type="compositionally biased region" description="Basic and acidic residues" evidence="1">
    <location>
        <begin position="39"/>
        <end position="56"/>
    </location>
</feature>
<dbReference type="EMBL" id="BKCJ011249950">
    <property type="protein sequence ID" value="GFD10086.1"/>
    <property type="molecule type" value="Genomic_DNA"/>
</dbReference>
<organism evidence="2">
    <name type="scientific">Tanacetum cinerariifolium</name>
    <name type="common">Dalmatian daisy</name>
    <name type="synonym">Chrysanthemum cinerariifolium</name>
    <dbReference type="NCBI Taxonomy" id="118510"/>
    <lineage>
        <taxon>Eukaryota</taxon>
        <taxon>Viridiplantae</taxon>
        <taxon>Streptophyta</taxon>
        <taxon>Embryophyta</taxon>
        <taxon>Tracheophyta</taxon>
        <taxon>Spermatophyta</taxon>
        <taxon>Magnoliopsida</taxon>
        <taxon>eudicotyledons</taxon>
        <taxon>Gunneridae</taxon>
        <taxon>Pentapetalae</taxon>
        <taxon>asterids</taxon>
        <taxon>campanulids</taxon>
        <taxon>Asterales</taxon>
        <taxon>Asteraceae</taxon>
        <taxon>Asteroideae</taxon>
        <taxon>Anthemideae</taxon>
        <taxon>Anthemidinae</taxon>
        <taxon>Tanacetum</taxon>
    </lineage>
</organism>
<dbReference type="AlphaFoldDB" id="A0A699TLT0"/>
<feature type="compositionally biased region" description="Polar residues" evidence="1">
    <location>
        <begin position="1"/>
        <end position="30"/>
    </location>
</feature>
<protein>
    <submittedName>
        <fullName evidence="2">Ubiquitin hydrolase</fullName>
    </submittedName>
</protein>
<sequence>PSPAIESTSGDVQNRNTSDTKTKASPSTISPKPFIKFVKAADRPKENKTDKGETVKKPSVKSAELYRKPSKKSTVRGNQRNLNNLKSQQLGTNFVMKKKACFNCGDFDLLAYDCGLGMKKGRTCLTNSHKTMSPRTESQEVGEGVKSKISTHKNSQG</sequence>
<feature type="region of interest" description="Disordered" evidence="1">
    <location>
        <begin position="127"/>
        <end position="157"/>
    </location>
</feature>
<feature type="compositionally biased region" description="Polar residues" evidence="1">
    <location>
        <begin position="127"/>
        <end position="136"/>
    </location>
</feature>
<dbReference type="GO" id="GO:0016787">
    <property type="term" value="F:hydrolase activity"/>
    <property type="evidence" value="ECO:0007669"/>
    <property type="project" value="UniProtKB-KW"/>
</dbReference>
<name>A0A699TLT0_TANCI</name>
<keyword evidence="2" id="KW-0378">Hydrolase</keyword>
<feature type="non-terminal residue" evidence="2">
    <location>
        <position position="1"/>
    </location>
</feature>
<evidence type="ECO:0000256" key="1">
    <source>
        <dbReference type="SAM" id="MobiDB-lite"/>
    </source>
</evidence>
<comment type="caution">
    <text evidence="2">The sequence shown here is derived from an EMBL/GenBank/DDBJ whole genome shotgun (WGS) entry which is preliminary data.</text>
</comment>
<feature type="non-terminal residue" evidence="2">
    <location>
        <position position="157"/>
    </location>
</feature>
<accession>A0A699TLT0</accession>
<feature type="compositionally biased region" description="Polar residues" evidence="1">
    <location>
        <begin position="75"/>
        <end position="84"/>
    </location>
</feature>
<proteinExistence type="predicted"/>
<gene>
    <name evidence="2" type="ORF">Tci_882055</name>
</gene>
<evidence type="ECO:0000313" key="2">
    <source>
        <dbReference type="EMBL" id="GFD10086.1"/>
    </source>
</evidence>
<feature type="region of interest" description="Disordered" evidence="1">
    <location>
        <begin position="1"/>
        <end position="84"/>
    </location>
</feature>
<reference evidence="2" key="1">
    <citation type="journal article" date="2019" name="Sci. Rep.">
        <title>Draft genome of Tanacetum cinerariifolium, the natural source of mosquito coil.</title>
        <authorList>
            <person name="Yamashiro T."/>
            <person name="Shiraishi A."/>
            <person name="Satake H."/>
            <person name="Nakayama K."/>
        </authorList>
    </citation>
    <scope>NUCLEOTIDE SEQUENCE</scope>
</reference>